<protein>
    <submittedName>
        <fullName evidence="3">Uncharacterized protein</fullName>
    </submittedName>
</protein>
<feature type="coiled-coil region" evidence="1">
    <location>
        <begin position="274"/>
        <end position="301"/>
    </location>
</feature>
<feature type="compositionally biased region" description="Polar residues" evidence="2">
    <location>
        <begin position="63"/>
        <end position="75"/>
    </location>
</feature>
<feature type="compositionally biased region" description="Low complexity" evidence="2">
    <location>
        <begin position="33"/>
        <end position="50"/>
    </location>
</feature>
<feature type="region of interest" description="Disordered" evidence="2">
    <location>
        <begin position="171"/>
        <end position="191"/>
    </location>
</feature>
<feature type="compositionally biased region" description="Polar residues" evidence="2">
    <location>
        <begin position="174"/>
        <end position="183"/>
    </location>
</feature>
<feature type="compositionally biased region" description="Basic and acidic residues" evidence="2">
    <location>
        <begin position="76"/>
        <end position="90"/>
    </location>
</feature>
<feature type="coiled-coil region" evidence="1">
    <location>
        <begin position="204"/>
        <end position="238"/>
    </location>
</feature>
<evidence type="ECO:0000313" key="3">
    <source>
        <dbReference type="EMBL" id="ABK24692.1"/>
    </source>
</evidence>
<sequence length="466" mass="51610">MASKASSRYQSSTPAQSKVLPSSVMATPFDGRSSVSSHHSDSSSTTISNSSERRGSSVKRLVSSLSNRYATSSPSIRDKNPSSSSVRKEPNLQTSAIVVTKASDGISSRHSKPKSDHNMTTLVKKFMHNKGKPLASNANTLVIPADIIAEDMKKASAKATRITSLQKKLLQKVSGKSSETPPSQKKLLTDSKSTRPLSVVLKSEQELLQKNRGYEMEIEELHKRLANKNAEVEDLRSMGIMLKELCSKQQEEMKRLKGAFPTSKEDPPRLHELLEKQGRELKQARQVIPNLQEQVTSLTAQLKCLAEGLAEVKADKEVMRAYFDGHIATPKTPVIHQEPEDFKELSNSDPTTPVSHEDMILKDMNPCLTPYYARTKSEEYEVIGFGLTDEEQLAEALQKLILGSEQKQDVLQEHCLNVHCESGSCSPNFRKLSSEKAIRIGSGTDENRQGFTNLCGKALNQKLCWD</sequence>
<name>A9NVN1_PICSI</name>
<dbReference type="PANTHER" id="PTHR35493">
    <property type="entry name" value="STRUCTURAL MAINTENANCE OF CHROMOSOMES PROTEIN"/>
    <property type="match status" value="1"/>
</dbReference>
<proteinExistence type="evidence at transcript level"/>
<organism evidence="3">
    <name type="scientific">Picea sitchensis</name>
    <name type="common">Sitka spruce</name>
    <name type="synonym">Pinus sitchensis</name>
    <dbReference type="NCBI Taxonomy" id="3332"/>
    <lineage>
        <taxon>Eukaryota</taxon>
        <taxon>Viridiplantae</taxon>
        <taxon>Streptophyta</taxon>
        <taxon>Embryophyta</taxon>
        <taxon>Tracheophyta</taxon>
        <taxon>Spermatophyta</taxon>
        <taxon>Pinopsida</taxon>
        <taxon>Pinidae</taxon>
        <taxon>Conifers I</taxon>
        <taxon>Pinales</taxon>
        <taxon>Pinaceae</taxon>
        <taxon>Picea</taxon>
    </lineage>
</organism>
<dbReference type="OMA" id="DACNSWE"/>
<keyword evidence="1" id="KW-0175">Coiled coil</keyword>
<accession>A9NVN1</accession>
<evidence type="ECO:0000256" key="2">
    <source>
        <dbReference type="SAM" id="MobiDB-lite"/>
    </source>
</evidence>
<feature type="compositionally biased region" description="Polar residues" evidence="2">
    <location>
        <begin position="1"/>
        <end position="20"/>
    </location>
</feature>
<reference evidence="3" key="1">
    <citation type="journal article" date="2008" name="BMC Genomics">
        <title>A conifer genomics resource of 200,000 spruce (Picea spp.) ESTs and 6,464 high-quality, sequence-finished full-length cDNAs for Sitka spruce (Picea sitchensis).</title>
        <authorList>
            <person name="Ralph S.G."/>
            <person name="Chun H.J."/>
            <person name="Kolosova N."/>
            <person name="Cooper D."/>
            <person name="Oddy C."/>
            <person name="Ritland C.E."/>
            <person name="Kirkpatrick R."/>
            <person name="Moore R."/>
            <person name="Barber S."/>
            <person name="Holt R.A."/>
            <person name="Jones S.J."/>
            <person name="Marra M.A."/>
            <person name="Douglas C.J."/>
            <person name="Ritland K."/>
            <person name="Bohlmann J."/>
        </authorList>
    </citation>
    <scope>NUCLEOTIDE SEQUENCE</scope>
    <source>
        <tissue evidence="3">Bark</tissue>
    </source>
</reference>
<evidence type="ECO:0000256" key="1">
    <source>
        <dbReference type="SAM" id="Coils"/>
    </source>
</evidence>
<dbReference type="PANTHER" id="PTHR35493:SF1">
    <property type="entry name" value="STRUCTURAL MAINTENANCE OF CHROMOSOMES PROTEIN"/>
    <property type="match status" value="1"/>
</dbReference>
<feature type="region of interest" description="Disordered" evidence="2">
    <location>
        <begin position="1"/>
        <end position="116"/>
    </location>
</feature>
<dbReference type="AlphaFoldDB" id="A9NVN1"/>
<dbReference type="EMBL" id="EF085386">
    <property type="protein sequence ID" value="ABK24692.1"/>
    <property type="molecule type" value="mRNA"/>
</dbReference>